<feature type="signal peptide" evidence="2">
    <location>
        <begin position="1"/>
        <end position="23"/>
    </location>
</feature>
<accession>A0A9P4VP82</accession>
<comment type="caution">
    <text evidence="3">The sequence shown here is derived from an EMBL/GenBank/DDBJ whole genome shotgun (WGS) entry which is preliminary data.</text>
</comment>
<feature type="compositionally biased region" description="Polar residues" evidence="1">
    <location>
        <begin position="306"/>
        <end position="321"/>
    </location>
</feature>
<feature type="compositionally biased region" description="Basic and acidic residues" evidence="1">
    <location>
        <begin position="471"/>
        <end position="483"/>
    </location>
</feature>
<proteinExistence type="predicted"/>
<gene>
    <name evidence="3" type="ORF">M501DRAFT_1034801</name>
</gene>
<sequence length="648" mass="72995">MFSYANCLAIYFTTMFLTPIVSATLSPKTGLASYQLMHVLVLDMSYVTYQIYYTILAGRHDPRKERPQPPKATPVTFPQLSYNQLPNSWSTESLPDLASKYAKIRKQSDLKLEHLTDLNVTVEPSCDLEDLLSTLPDGLSYMPPGSWLEEPAADSGQHPGRSEEPKRLLHNGRPVPDHREFYMRFKEICLQNQEAFSSLTRMPERDRKPPRLAYFRRFWEGLDNMAYYWDTSLDKYIDPRPIDRTDTEDVQSLSELSNEAGPVNNRTQVPEERLREIIAMRLDEPRKKAKSCSDLSIIEPDPALSSPENKPTNPVSSSSKIQGRPHPPRVPGSKSGEKKGEKETSDKPDTQGTYCGNRVGNGAGMPEAYRYNAVSSFVETIAWAFSLSVAPHRRPPVVAFKNVLMPVRISTVVWQPPLTRDRAKMGVINGPVLGVQCRNETAFKQGSAGEAEALLDIIRELGALLELGQERAREGKEERKPGEGEWWTTKPRWGGGPGGDLGEGRGEEEAEDGKVSEKKEKKFGRRERLKPSPLELWKAMKPSSGYWDPRVTYQAIGKNEASEFDDVFLISSLNHHSLVRSALLGGPHSFNARAMVLILVLDSASRKRRCINGKYRIIEMIDMVLPEKEALRLPYCLLAKIPELGSRR</sequence>
<feature type="chain" id="PRO_5040500585" evidence="2">
    <location>
        <begin position="24"/>
        <end position="648"/>
    </location>
</feature>
<evidence type="ECO:0000256" key="1">
    <source>
        <dbReference type="SAM" id="MobiDB-lite"/>
    </source>
</evidence>
<evidence type="ECO:0000313" key="3">
    <source>
        <dbReference type="EMBL" id="KAF2835199.1"/>
    </source>
</evidence>
<dbReference type="OrthoDB" id="5407653at2759"/>
<feature type="compositionally biased region" description="Basic and acidic residues" evidence="1">
    <location>
        <begin position="335"/>
        <end position="349"/>
    </location>
</feature>
<evidence type="ECO:0000313" key="4">
    <source>
        <dbReference type="Proteomes" id="UP000799429"/>
    </source>
</evidence>
<feature type="region of interest" description="Disordered" evidence="1">
    <location>
        <begin position="246"/>
        <end position="271"/>
    </location>
</feature>
<evidence type="ECO:0000256" key="2">
    <source>
        <dbReference type="SAM" id="SignalP"/>
    </source>
</evidence>
<feature type="region of interest" description="Disordered" evidence="1">
    <location>
        <begin position="471"/>
        <end position="526"/>
    </location>
</feature>
<feature type="compositionally biased region" description="Basic and acidic residues" evidence="1">
    <location>
        <begin position="502"/>
        <end position="520"/>
    </location>
</feature>
<keyword evidence="2" id="KW-0732">Signal</keyword>
<feature type="region of interest" description="Disordered" evidence="1">
    <location>
        <begin position="145"/>
        <end position="173"/>
    </location>
</feature>
<reference evidence="3" key="1">
    <citation type="journal article" date="2020" name="Stud. Mycol.">
        <title>101 Dothideomycetes genomes: a test case for predicting lifestyles and emergence of pathogens.</title>
        <authorList>
            <person name="Haridas S."/>
            <person name="Albert R."/>
            <person name="Binder M."/>
            <person name="Bloem J."/>
            <person name="Labutti K."/>
            <person name="Salamov A."/>
            <person name="Andreopoulos B."/>
            <person name="Baker S."/>
            <person name="Barry K."/>
            <person name="Bills G."/>
            <person name="Bluhm B."/>
            <person name="Cannon C."/>
            <person name="Castanera R."/>
            <person name="Culley D."/>
            <person name="Daum C."/>
            <person name="Ezra D."/>
            <person name="Gonzalez J."/>
            <person name="Henrissat B."/>
            <person name="Kuo A."/>
            <person name="Liang C."/>
            <person name="Lipzen A."/>
            <person name="Lutzoni F."/>
            <person name="Magnuson J."/>
            <person name="Mondo S."/>
            <person name="Nolan M."/>
            <person name="Ohm R."/>
            <person name="Pangilinan J."/>
            <person name="Park H.-J."/>
            <person name="Ramirez L."/>
            <person name="Alfaro M."/>
            <person name="Sun H."/>
            <person name="Tritt A."/>
            <person name="Yoshinaga Y."/>
            <person name="Zwiers L.-H."/>
            <person name="Turgeon B."/>
            <person name="Goodwin S."/>
            <person name="Spatafora J."/>
            <person name="Crous P."/>
            <person name="Grigoriev I."/>
        </authorList>
    </citation>
    <scope>NUCLEOTIDE SEQUENCE</scope>
    <source>
        <strain evidence="3">CBS 101060</strain>
    </source>
</reference>
<dbReference type="Proteomes" id="UP000799429">
    <property type="component" value="Unassembled WGS sequence"/>
</dbReference>
<organism evidence="3 4">
    <name type="scientific">Patellaria atrata CBS 101060</name>
    <dbReference type="NCBI Taxonomy" id="1346257"/>
    <lineage>
        <taxon>Eukaryota</taxon>
        <taxon>Fungi</taxon>
        <taxon>Dikarya</taxon>
        <taxon>Ascomycota</taxon>
        <taxon>Pezizomycotina</taxon>
        <taxon>Dothideomycetes</taxon>
        <taxon>Dothideomycetes incertae sedis</taxon>
        <taxon>Patellariales</taxon>
        <taxon>Patellariaceae</taxon>
        <taxon>Patellaria</taxon>
    </lineage>
</organism>
<name>A0A9P4VP82_9PEZI</name>
<dbReference type="EMBL" id="MU006111">
    <property type="protein sequence ID" value="KAF2835199.1"/>
    <property type="molecule type" value="Genomic_DNA"/>
</dbReference>
<dbReference type="AlphaFoldDB" id="A0A9P4VP82"/>
<protein>
    <submittedName>
        <fullName evidence="3">Uncharacterized protein</fullName>
    </submittedName>
</protein>
<keyword evidence="4" id="KW-1185">Reference proteome</keyword>
<feature type="region of interest" description="Disordered" evidence="1">
    <location>
        <begin position="289"/>
        <end position="359"/>
    </location>
</feature>